<dbReference type="Pfam" id="PF00728">
    <property type="entry name" value="Glyco_hydro_20"/>
    <property type="match status" value="1"/>
</dbReference>
<keyword evidence="5 6" id="KW-0326">Glycosidase</keyword>
<dbReference type="Proteomes" id="UP000014680">
    <property type="component" value="Unassembled WGS sequence"/>
</dbReference>
<evidence type="ECO:0000313" key="12">
    <source>
        <dbReference type="Proteomes" id="UP000014680"/>
    </source>
</evidence>
<dbReference type="PRINTS" id="PR00738">
    <property type="entry name" value="GLHYDRLASE20"/>
</dbReference>
<dbReference type="InterPro" id="IPR029019">
    <property type="entry name" value="HEX_eukaryotic_N"/>
</dbReference>
<evidence type="ECO:0000256" key="6">
    <source>
        <dbReference type="PIRNR" id="PIRNR001093"/>
    </source>
</evidence>
<feature type="domain" description="Glycoside hydrolase family 20 catalytic" evidence="9">
    <location>
        <begin position="187"/>
        <end position="522"/>
    </location>
</feature>
<feature type="signal peptide" evidence="8">
    <location>
        <begin position="1"/>
        <end position="16"/>
    </location>
</feature>
<sequence>MLVFALLVFTVFAGNGNDVIGQLLLVPYPQKVEANIGSADSIHITPEITLNIPDVCKTNERCKTFVDNIFNHSVTFPLSRIQNLEDFRLSLHAAIDIPHITPIDPTDITTIDLQFTSETAEEIRPVLKIGVDESYTLSVTKETISISVKTVFGLRHAFETFIQLVRMSDKKTYISQLPITISDFPRFKWRGLLVDPSRNQILPKTFYKIVDSLAAFKINILHLHISDAQTFLFESKKNPEFTKKASYSKKYILTQSFLKELIDYAELRGIIVYPELDMPAHAASWGKAYPGVGVDCWDYASKPTMHYGENLITMNPADENTFPLIESLIAELSDVFTSDYIHVGGDEVNQNCWKKCKELSVINEWMTNHSVKDFTGLESYFNKYSQDCVIANKKTPIVWEEVFKNNNADTTTIVQVWQNDPLLKQAVDAGYNTIYSSGFYQSSGDPDCKVYNESTCYDLYHMWVWTFKDFYANDPTKEFTEDELSKVYGMEGCSWGESCDDQNWFDRSQTRFMALAERFWSSKEMTDADSLEVRMNYVRCMNLRRGISKGMGPIYCNYCQLPEEVESQ</sequence>
<dbReference type="EMBL" id="KB207015">
    <property type="protein sequence ID" value="ELP86081.1"/>
    <property type="molecule type" value="Genomic_DNA"/>
</dbReference>
<dbReference type="Gene3D" id="3.20.20.80">
    <property type="entry name" value="Glycosidases"/>
    <property type="match status" value="1"/>
</dbReference>
<reference evidence="11 12" key="1">
    <citation type="submission" date="2012-10" db="EMBL/GenBank/DDBJ databases">
        <authorList>
            <person name="Zafar N."/>
            <person name="Inman J."/>
            <person name="Hall N."/>
            <person name="Lorenzi H."/>
            <person name="Caler E."/>
        </authorList>
    </citation>
    <scope>NUCLEOTIDE SEQUENCE [LARGE SCALE GENOMIC DNA]</scope>
    <source>
        <strain evidence="11 12">IP1</strain>
    </source>
</reference>
<dbReference type="GO" id="GO:0016020">
    <property type="term" value="C:membrane"/>
    <property type="evidence" value="ECO:0007669"/>
    <property type="project" value="TreeGrafter"/>
</dbReference>
<dbReference type="RefSeq" id="XP_004185427.1">
    <property type="nucleotide sequence ID" value="XM_004185379.1"/>
</dbReference>
<keyword evidence="3 6" id="KW-0378">Hydrolase</keyword>
<evidence type="ECO:0000256" key="8">
    <source>
        <dbReference type="SAM" id="SignalP"/>
    </source>
</evidence>
<dbReference type="GO" id="GO:0004563">
    <property type="term" value="F:beta-N-acetylhexosaminidase activity"/>
    <property type="evidence" value="ECO:0007669"/>
    <property type="project" value="UniProtKB-EC"/>
</dbReference>
<dbReference type="InterPro" id="IPR015883">
    <property type="entry name" value="Glyco_hydro_20_cat"/>
</dbReference>
<evidence type="ECO:0000256" key="2">
    <source>
        <dbReference type="ARBA" id="ARBA00006285"/>
    </source>
</evidence>
<dbReference type="InterPro" id="IPR029018">
    <property type="entry name" value="Hex-like_dom2"/>
</dbReference>
<dbReference type="GO" id="GO:0005764">
    <property type="term" value="C:lysosome"/>
    <property type="evidence" value="ECO:0007669"/>
    <property type="project" value="TreeGrafter"/>
</dbReference>
<dbReference type="GO" id="GO:0030203">
    <property type="term" value="P:glycosaminoglycan metabolic process"/>
    <property type="evidence" value="ECO:0007669"/>
    <property type="project" value="TreeGrafter"/>
</dbReference>
<evidence type="ECO:0000259" key="9">
    <source>
        <dbReference type="Pfam" id="PF00728"/>
    </source>
</evidence>
<gene>
    <name evidence="11" type="ORF">EIN_327280</name>
</gene>
<evidence type="ECO:0000256" key="3">
    <source>
        <dbReference type="ARBA" id="ARBA00022801"/>
    </source>
</evidence>
<dbReference type="OrthoDB" id="428480at2759"/>
<comment type="catalytic activity">
    <reaction evidence="1 6">
        <text>Hydrolysis of terminal non-reducing N-acetyl-D-hexosamine residues in N-acetyl-beta-D-hexosaminides.</text>
        <dbReference type="EC" id="3.2.1.52"/>
    </reaction>
</comment>
<dbReference type="VEuPathDB" id="AmoebaDB:EIN_327280"/>
<dbReference type="AlphaFoldDB" id="A0A0A1U396"/>
<dbReference type="KEGG" id="eiv:EIN_327280"/>
<evidence type="ECO:0000256" key="1">
    <source>
        <dbReference type="ARBA" id="ARBA00001231"/>
    </source>
</evidence>
<feature type="domain" description="Beta-hexosaminidase eukaryotic type N-terminal" evidence="10">
    <location>
        <begin position="25"/>
        <end position="164"/>
    </location>
</feature>
<keyword evidence="8" id="KW-0732">Signal</keyword>
<evidence type="ECO:0000313" key="11">
    <source>
        <dbReference type="EMBL" id="ELP86081.1"/>
    </source>
</evidence>
<evidence type="ECO:0000256" key="7">
    <source>
        <dbReference type="PIRSR" id="PIRSR001093-1"/>
    </source>
</evidence>
<dbReference type="SUPFAM" id="SSF55545">
    <property type="entry name" value="beta-N-acetylhexosaminidase-like domain"/>
    <property type="match status" value="1"/>
</dbReference>
<dbReference type="GO" id="GO:0005975">
    <property type="term" value="P:carbohydrate metabolic process"/>
    <property type="evidence" value="ECO:0007669"/>
    <property type="project" value="InterPro"/>
</dbReference>
<keyword evidence="4" id="KW-0325">Glycoprotein</keyword>
<organism evidence="11 12">
    <name type="scientific">Entamoeba invadens IP1</name>
    <dbReference type="NCBI Taxonomy" id="370355"/>
    <lineage>
        <taxon>Eukaryota</taxon>
        <taxon>Amoebozoa</taxon>
        <taxon>Evosea</taxon>
        <taxon>Archamoebae</taxon>
        <taxon>Mastigamoebida</taxon>
        <taxon>Entamoebidae</taxon>
        <taxon>Entamoeba</taxon>
    </lineage>
</organism>
<dbReference type="PANTHER" id="PTHR22600:SF21">
    <property type="entry name" value="BETA-HEXOSAMINIDASE A"/>
    <property type="match status" value="1"/>
</dbReference>
<comment type="similarity">
    <text evidence="2 6">Belongs to the glycosyl hydrolase 20 family.</text>
</comment>
<name>A0A0A1U396_ENTIV</name>
<dbReference type="PIRSF" id="PIRSF001093">
    <property type="entry name" value="B-hxosamndse_ab_euk"/>
    <property type="match status" value="1"/>
</dbReference>
<dbReference type="SUPFAM" id="SSF51445">
    <property type="entry name" value="(Trans)glycosidases"/>
    <property type="match status" value="1"/>
</dbReference>
<evidence type="ECO:0000256" key="4">
    <source>
        <dbReference type="ARBA" id="ARBA00023180"/>
    </source>
</evidence>
<evidence type="ECO:0000256" key="5">
    <source>
        <dbReference type="ARBA" id="ARBA00023295"/>
    </source>
</evidence>
<accession>A0A0A1U396</accession>
<protein>
    <recommendedName>
        <fullName evidence="6">Beta-hexosaminidase</fullName>
        <ecNumber evidence="6">3.2.1.52</ecNumber>
    </recommendedName>
</protein>
<dbReference type="GeneID" id="14885113"/>
<proteinExistence type="inferred from homology"/>
<dbReference type="Pfam" id="PF14845">
    <property type="entry name" value="Glycohydro_20b2"/>
    <property type="match status" value="1"/>
</dbReference>
<dbReference type="InterPro" id="IPR025705">
    <property type="entry name" value="Beta_hexosaminidase_sua/sub"/>
</dbReference>
<evidence type="ECO:0000259" key="10">
    <source>
        <dbReference type="Pfam" id="PF14845"/>
    </source>
</evidence>
<dbReference type="OMA" id="KMWPRAA"/>
<feature type="active site" description="Proton donor" evidence="7">
    <location>
        <position position="347"/>
    </location>
</feature>
<dbReference type="Gene3D" id="3.30.379.10">
    <property type="entry name" value="Chitobiase/beta-hexosaminidase domain 2-like"/>
    <property type="match status" value="1"/>
</dbReference>
<dbReference type="PANTHER" id="PTHR22600">
    <property type="entry name" value="BETA-HEXOSAMINIDASE"/>
    <property type="match status" value="1"/>
</dbReference>
<keyword evidence="12" id="KW-1185">Reference proteome</keyword>
<feature type="chain" id="PRO_5001980170" description="Beta-hexosaminidase" evidence="8">
    <location>
        <begin position="17"/>
        <end position="568"/>
    </location>
</feature>
<dbReference type="EC" id="3.2.1.52" evidence="6"/>
<dbReference type="InterPro" id="IPR017853">
    <property type="entry name" value="GH"/>
</dbReference>